<dbReference type="SUPFAM" id="SSF55781">
    <property type="entry name" value="GAF domain-like"/>
    <property type="match status" value="1"/>
</dbReference>
<dbReference type="GO" id="GO:0043709">
    <property type="term" value="P:cell adhesion involved in single-species biofilm formation"/>
    <property type="evidence" value="ECO:0007669"/>
    <property type="project" value="TreeGrafter"/>
</dbReference>
<proteinExistence type="predicted"/>
<dbReference type="Pfam" id="PF00990">
    <property type="entry name" value="GGDEF"/>
    <property type="match status" value="1"/>
</dbReference>
<protein>
    <submittedName>
        <fullName evidence="8">Diguanylate cyclase</fullName>
    </submittedName>
</protein>
<dbReference type="InterPro" id="IPR006189">
    <property type="entry name" value="CHASE_dom"/>
</dbReference>
<keyword evidence="9" id="KW-1185">Reference proteome</keyword>
<evidence type="ECO:0000313" key="9">
    <source>
        <dbReference type="Proteomes" id="UP000500857"/>
    </source>
</evidence>
<dbReference type="GO" id="GO:1902201">
    <property type="term" value="P:negative regulation of bacterial-type flagellum-dependent cell motility"/>
    <property type="evidence" value="ECO:0007669"/>
    <property type="project" value="TreeGrafter"/>
</dbReference>
<dbReference type="InterPro" id="IPR003018">
    <property type="entry name" value="GAF"/>
</dbReference>
<keyword evidence="2 5" id="KW-0812">Transmembrane</keyword>
<dbReference type="InterPro" id="IPR042240">
    <property type="entry name" value="CHASE_sf"/>
</dbReference>
<dbReference type="Gene3D" id="3.30.450.350">
    <property type="entry name" value="CHASE domain"/>
    <property type="match status" value="1"/>
</dbReference>
<evidence type="ECO:0000259" key="6">
    <source>
        <dbReference type="PROSITE" id="PS50839"/>
    </source>
</evidence>
<dbReference type="PROSITE" id="PS50839">
    <property type="entry name" value="CHASE"/>
    <property type="match status" value="1"/>
</dbReference>
<dbReference type="SMART" id="SM01079">
    <property type="entry name" value="CHASE"/>
    <property type="match status" value="1"/>
</dbReference>
<dbReference type="SMART" id="SM00065">
    <property type="entry name" value="GAF"/>
    <property type="match status" value="1"/>
</dbReference>
<feature type="transmembrane region" description="Helical" evidence="5">
    <location>
        <begin position="20"/>
        <end position="41"/>
    </location>
</feature>
<dbReference type="EMBL" id="CP051167">
    <property type="protein sequence ID" value="QIZ70636.1"/>
    <property type="molecule type" value="Genomic_DNA"/>
</dbReference>
<accession>A0A6H1TWQ3</accession>
<evidence type="ECO:0000259" key="7">
    <source>
        <dbReference type="PROSITE" id="PS50887"/>
    </source>
</evidence>
<evidence type="ECO:0000313" key="8">
    <source>
        <dbReference type="EMBL" id="QIZ70636.1"/>
    </source>
</evidence>
<dbReference type="SUPFAM" id="SSF55073">
    <property type="entry name" value="Nucleotide cyclase"/>
    <property type="match status" value="1"/>
</dbReference>
<comment type="subcellular location">
    <subcellularLocation>
        <location evidence="1">Membrane</location>
    </subcellularLocation>
</comment>
<dbReference type="PANTHER" id="PTHR45138">
    <property type="entry name" value="REGULATORY COMPONENTS OF SENSORY TRANSDUCTION SYSTEM"/>
    <property type="match status" value="1"/>
</dbReference>
<dbReference type="InterPro" id="IPR000160">
    <property type="entry name" value="GGDEF_dom"/>
</dbReference>
<dbReference type="Gene3D" id="3.30.450.40">
    <property type="match status" value="1"/>
</dbReference>
<evidence type="ECO:0000256" key="5">
    <source>
        <dbReference type="SAM" id="Phobius"/>
    </source>
</evidence>
<gene>
    <name evidence="8" type="ORF">HCG48_08635</name>
</gene>
<dbReference type="CDD" id="cd01949">
    <property type="entry name" value="GGDEF"/>
    <property type="match status" value="1"/>
</dbReference>
<dbReference type="GO" id="GO:0007165">
    <property type="term" value="P:signal transduction"/>
    <property type="evidence" value="ECO:0007669"/>
    <property type="project" value="UniProtKB-ARBA"/>
</dbReference>
<dbReference type="AlphaFoldDB" id="A0A6H1TWQ3"/>
<dbReference type="Proteomes" id="UP000500857">
    <property type="component" value="Chromosome"/>
</dbReference>
<dbReference type="Pfam" id="PF01590">
    <property type="entry name" value="GAF"/>
    <property type="match status" value="1"/>
</dbReference>
<keyword evidence="4 5" id="KW-0472">Membrane</keyword>
<dbReference type="Pfam" id="PF03924">
    <property type="entry name" value="CHASE"/>
    <property type="match status" value="1"/>
</dbReference>
<dbReference type="InterPro" id="IPR043128">
    <property type="entry name" value="Rev_trsase/Diguanyl_cyclase"/>
</dbReference>
<dbReference type="Gene3D" id="3.30.70.270">
    <property type="match status" value="1"/>
</dbReference>
<dbReference type="PANTHER" id="PTHR45138:SF9">
    <property type="entry name" value="DIGUANYLATE CYCLASE DGCM-RELATED"/>
    <property type="match status" value="1"/>
</dbReference>
<reference evidence="8 9" key="1">
    <citation type="submission" date="2020-04" db="EMBL/GenBank/DDBJ databases">
        <authorList>
            <person name="Basu S."/>
            <person name="Maruthanayagam V."/>
            <person name="Chakraborty S."/>
            <person name="Pramanik A."/>
            <person name="Mukherjee J."/>
            <person name="Brink B."/>
        </authorList>
    </citation>
    <scope>NUCLEOTIDE SEQUENCE [LARGE SCALE GENOMIC DNA]</scope>
    <source>
        <strain evidence="8 9">AP17</strain>
    </source>
</reference>
<name>A0A6H1TWQ3_9CYAN</name>
<feature type="transmembrane region" description="Helical" evidence="5">
    <location>
        <begin position="318"/>
        <end position="339"/>
    </location>
</feature>
<dbReference type="RefSeq" id="WP_168568791.1">
    <property type="nucleotide sequence ID" value="NZ_CP051167.1"/>
</dbReference>
<dbReference type="SMART" id="SM00267">
    <property type="entry name" value="GGDEF"/>
    <property type="match status" value="1"/>
</dbReference>
<dbReference type="GO" id="GO:0052621">
    <property type="term" value="F:diguanylate cyclase activity"/>
    <property type="evidence" value="ECO:0007669"/>
    <property type="project" value="TreeGrafter"/>
</dbReference>
<dbReference type="FunFam" id="3.30.70.270:FF:000001">
    <property type="entry name" value="Diguanylate cyclase domain protein"/>
    <property type="match status" value="1"/>
</dbReference>
<dbReference type="InterPro" id="IPR029787">
    <property type="entry name" value="Nucleotide_cyclase"/>
</dbReference>
<feature type="domain" description="CHASE" evidence="6">
    <location>
        <begin position="140"/>
        <end position="234"/>
    </location>
</feature>
<dbReference type="PROSITE" id="PS50887">
    <property type="entry name" value="GGDEF"/>
    <property type="match status" value="1"/>
</dbReference>
<dbReference type="NCBIfam" id="TIGR00254">
    <property type="entry name" value="GGDEF"/>
    <property type="match status" value="1"/>
</dbReference>
<dbReference type="InterPro" id="IPR050469">
    <property type="entry name" value="Diguanylate_Cyclase"/>
</dbReference>
<evidence type="ECO:0000256" key="1">
    <source>
        <dbReference type="ARBA" id="ARBA00004370"/>
    </source>
</evidence>
<feature type="domain" description="GGDEF" evidence="7">
    <location>
        <begin position="549"/>
        <end position="683"/>
    </location>
</feature>
<evidence type="ECO:0000256" key="4">
    <source>
        <dbReference type="ARBA" id="ARBA00023136"/>
    </source>
</evidence>
<dbReference type="InterPro" id="IPR029016">
    <property type="entry name" value="GAF-like_dom_sf"/>
</dbReference>
<evidence type="ECO:0000256" key="2">
    <source>
        <dbReference type="ARBA" id="ARBA00022692"/>
    </source>
</evidence>
<organism evidence="8 9">
    <name type="scientific">Oxynema aestuarii AP17</name>
    <dbReference type="NCBI Taxonomy" id="2064643"/>
    <lineage>
        <taxon>Bacteria</taxon>
        <taxon>Bacillati</taxon>
        <taxon>Cyanobacteriota</taxon>
        <taxon>Cyanophyceae</taxon>
        <taxon>Oscillatoriophycideae</taxon>
        <taxon>Oscillatoriales</taxon>
        <taxon>Oscillatoriaceae</taxon>
        <taxon>Oxynema</taxon>
        <taxon>Oxynema aestuarii</taxon>
    </lineage>
</organism>
<keyword evidence="3 5" id="KW-1133">Transmembrane helix</keyword>
<dbReference type="GO" id="GO:0005886">
    <property type="term" value="C:plasma membrane"/>
    <property type="evidence" value="ECO:0007669"/>
    <property type="project" value="TreeGrafter"/>
</dbReference>
<sequence>MKGVKQELKGFCQWEWLSRYLPTLLSVGIGLVLSGVGFEAIARWQRSMQMADLEAKTQNVARAVETQIDAHLQGIWSIGDVLALGKGSFQPQGFETLARHFIARHSGVEALMWAPRIDRERRSDYERAMGERLGRAVTLSEGRSPAFPVSAIEPSTQRGFSLGLDLTTIAAFEDAIARSVQSQQAAVSFEPTPGNPYGSFAAIVPIYDADDELLGLAIALFDSGRLLKQAFKGIPLDEIDVVFSEPRRSPQIQWLTLYRSDLEQTYAEPEIQGKIAHLIRRDACSVPARCRYPVVIAGHEAIVQLLPKTTQSPFNAPLLAWIFLGAGLSLTAIVVAYLAEVQKRSAHLQHQIQDLSQANFELTRLNRIGDLLQACVTLEEAYETIPRLVEKLFPEQAGSLYILSASGNVLEAVSSWGEPTGSELVFGPDECWAIRSGRPHIFEKKHSGLACAHLRHPFPSMCLCIPMMAQGETLGLLYLSSRQRNGLSESKQELADNFAERLGLALANLKLREKLKNQSIRDPLTGLFNRRYLEESLERELYRATREQQGLGVILLDIDHFKQFNDTFGHDAGDTLLKELAMFLQGNIRQSDIACRYGGEEFVLIVPDASLDTIVDRAELLRQGVKHLHVQYHRESLGTISLSFGVACFPQNGKSASGLIEAADAALYEAKAQGRDRVAIASSGSTDL</sequence>
<evidence type="ECO:0000256" key="3">
    <source>
        <dbReference type="ARBA" id="ARBA00022989"/>
    </source>
</evidence>
<dbReference type="KEGG" id="oxy:HCG48_08635"/>
<dbReference type="PROSITE" id="PS50890">
    <property type="entry name" value="PUA"/>
    <property type="match status" value="1"/>
</dbReference>